<sequence length="379" mass="38321">MTAVGTRELRAWAYLSAVAEPPCAPLIALAERYGAVETAQMIKTRTLPAGHGGVLKATQARHATDTAAKDLDTAAGLGARLLTRDHPDWPEWALLALDQAGTAERGGGPLALWVRGTTSLADMTGSAIGVVGARAASPYGEHVAGRLGGDLAAAGRAVISGAAYGIDGAAHRGALAAGGLTAAVLACGIDRDYPAGHARLLGEIARLGLVITEYAPGTTAAKHRFLTRNRLVAALSGALVVVEAGRRSGAANTAAWARTLGRPLGAVPGPVTAASSVGCHQMIADGEATLVTDAASAVALVEVNGHDNHVRSPARPTDHLPPGQFAVIEALPAHGGLSLEEIAFVSGRPVDEARVALALLEVAGLVQNEAGTWSLTTGG</sequence>
<dbReference type="RefSeq" id="WP_344783017.1">
    <property type="nucleotide sequence ID" value="NZ_BAAAZW010000005.1"/>
</dbReference>
<dbReference type="NCBIfam" id="TIGR00732">
    <property type="entry name" value="dprA"/>
    <property type="match status" value="1"/>
</dbReference>
<keyword evidence="4" id="KW-1185">Reference proteome</keyword>
<dbReference type="InterPro" id="IPR057666">
    <property type="entry name" value="DrpA_SLOG"/>
</dbReference>
<proteinExistence type="inferred from homology"/>
<protein>
    <submittedName>
        <fullName evidence="3">DNA-processing protein DprA</fullName>
    </submittedName>
</protein>
<dbReference type="PANTHER" id="PTHR43022">
    <property type="entry name" value="PROTEIN SMF"/>
    <property type="match status" value="1"/>
</dbReference>
<dbReference type="InterPro" id="IPR003488">
    <property type="entry name" value="DprA"/>
</dbReference>
<dbReference type="Proteomes" id="UP001418444">
    <property type="component" value="Unassembled WGS sequence"/>
</dbReference>
<dbReference type="EMBL" id="BAAAZW010000005">
    <property type="protein sequence ID" value="GAA3959364.1"/>
    <property type="molecule type" value="Genomic_DNA"/>
</dbReference>
<comment type="similarity">
    <text evidence="1">Belongs to the DprA/Smf family.</text>
</comment>
<gene>
    <name evidence="3" type="primary">dprA</name>
    <name evidence="3" type="ORF">GCM10022231_18890</name>
</gene>
<organism evidence="3 4">
    <name type="scientific">Gordonia caeni</name>
    <dbReference type="NCBI Taxonomy" id="1007097"/>
    <lineage>
        <taxon>Bacteria</taxon>
        <taxon>Bacillati</taxon>
        <taxon>Actinomycetota</taxon>
        <taxon>Actinomycetes</taxon>
        <taxon>Mycobacteriales</taxon>
        <taxon>Gordoniaceae</taxon>
        <taxon>Gordonia</taxon>
    </lineage>
</organism>
<name>A0ABP7P444_9ACTN</name>
<dbReference type="Pfam" id="PF02481">
    <property type="entry name" value="DNA_processg_A"/>
    <property type="match status" value="1"/>
</dbReference>
<comment type="caution">
    <text evidence="3">The sequence shown here is derived from an EMBL/GenBank/DDBJ whole genome shotgun (WGS) entry which is preliminary data.</text>
</comment>
<evidence type="ECO:0000259" key="2">
    <source>
        <dbReference type="Pfam" id="PF02481"/>
    </source>
</evidence>
<accession>A0ABP7P444</accession>
<reference evidence="4" key="1">
    <citation type="journal article" date="2019" name="Int. J. Syst. Evol. Microbiol.">
        <title>The Global Catalogue of Microorganisms (GCM) 10K type strain sequencing project: providing services to taxonomists for standard genome sequencing and annotation.</title>
        <authorList>
            <consortium name="The Broad Institute Genomics Platform"/>
            <consortium name="The Broad Institute Genome Sequencing Center for Infectious Disease"/>
            <person name="Wu L."/>
            <person name="Ma J."/>
        </authorList>
    </citation>
    <scope>NUCLEOTIDE SEQUENCE [LARGE SCALE GENOMIC DNA]</scope>
    <source>
        <strain evidence="4">JCM 16923</strain>
    </source>
</reference>
<evidence type="ECO:0000313" key="3">
    <source>
        <dbReference type="EMBL" id="GAA3959364.1"/>
    </source>
</evidence>
<evidence type="ECO:0000313" key="4">
    <source>
        <dbReference type="Proteomes" id="UP001418444"/>
    </source>
</evidence>
<dbReference type="Gene3D" id="3.40.50.450">
    <property type="match status" value="1"/>
</dbReference>
<feature type="domain" description="Smf/DprA SLOG" evidence="2">
    <location>
        <begin position="81"/>
        <end position="298"/>
    </location>
</feature>
<dbReference type="SUPFAM" id="SSF102405">
    <property type="entry name" value="MCP/YpsA-like"/>
    <property type="match status" value="1"/>
</dbReference>
<dbReference type="PANTHER" id="PTHR43022:SF1">
    <property type="entry name" value="PROTEIN SMF"/>
    <property type="match status" value="1"/>
</dbReference>
<evidence type="ECO:0000256" key="1">
    <source>
        <dbReference type="ARBA" id="ARBA00006525"/>
    </source>
</evidence>